<protein>
    <recommendedName>
        <fullName evidence="8">V-type proton ATPase subunit D</fullName>
    </recommendedName>
</protein>
<gene>
    <name evidence="6" type="ORF">PARMNEM_LOCUS13168</name>
</gene>
<feature type="region of interest" description="Disordered" evidence="5">
    <location>
        <begin position="471"/>
        <end position="490"/>
    </location>
</feature>
<evidence type="ECO:0000313" key="6">
    <source>
        <dbReference type="EMBL" id="CAK1593383.1"/>
    </source>
</evidence>
<keyword evidence="7" id="KW-1185">Reference proteome</keyword>
<reference evidence="6 7" key="1">
    <citation type="submission" date="2023-11" db="EMBL/GenBank/DDBJ databases">
        <authorList>
            <person name="Hedman E."/>
            <person name="Englund M."/>
            <person name="Stromberg M."/>
            <person name="Nyberg Akerstrom W."/>
            <person name="Nylinder S."/>
            <person name="Jareborg N."/>
            <person name="Kallberg Y."/>
            <person name="Kronander E."/>
        </authorList>
    </citation>
    <scope>NUCLEOTIDE SEQUENCE [LARGE SCALE GENOMIC DNA]</scope>
</reference>
<keyword evidence="2" id="KW-0813">Transport</keyword>
<sequence>MFKDENEDEENTFGVTRYPCMPSLVALQQMKNRLHLANLGKKLMKWTALATGSELRHFTTQLESVYRSFSEDMRNAYMLLARCRYFYPNLNKMVTEGVPTTAYISLFSTTKIAPGVKIKKYEIVKDDKHPYEHLGLEKGGQAIQEAKQAWTELLKRMILMVELRTNFKLVEEVYKAANKKANVLGKLVVPKIKVTCAYIINALEELARDEFYRRKIILDVKRRRTKKENTVKHVPKEDEYCAVCGEVLDKDFLNEIELIRSSTHHDKIKKNRQLADLKEHISEILGVINSVDKNSFQVPNIKEFLNLAQELQNKLDERLNSEPVSSQSDRKMCENCLSKLANEQDKKNIQEEILNSEIIENVHESRSILTLEDSTEKIFKKLEPCCKKRQSIDIMETDLRLGAFEIDVKEITKIFRSKNKDGTIREEKRTIKIKKEIRDSTTQDLIPLSSSNNSVNSKDIENFNITYDDLPGPSSKISQSHNKNSGILND</sequence>
<feature type="compositionally biased region" description="Polar residues" evidence="5">
    <location>
        <begin position="475"/>
        <end position="490"/>
    </location>
</feature>
<evidence type="ECO:0000256" key="2">
    <source>
        <dbReference type="ARBA" id="ARBA00022448"/>
    </source>
</evidence>
<dbReference type="AlphaFoldDB" id="A0AAV1LDI1"/>
<organism evidence="6 7">
    <name type="scientific">Parnassius mnemosyne</name>
    <name type="common">clouded apollo</name>
    <dbReference type="NCBI Taxonomy" id="213953"/>
    <lineage>
        <taxon>Eukaryota</taxon>
        <taxon>Metazoa</taxon>
        <taxon>Ecdysozoa</taxon>
        <taxon>Arthropoda</taxon>
        <taxon>Hexapoda</taxon>
        <taxon>Insecta</taxon>
        <taxon>Pterygota</taxon>
        <taxon>Neoptera</taxon>
        <taxon>Endopterygota</taxon>
        <taxon>Lepidoptera</taxon>
        <taxon>Glossata</taxon>
        <taxon>Ditrysia</taxon>
        <taxon>Papilionoidea</taxon>
        <taxon>Papilionidae</taxon>
        <taxon>Parnassiinae</taxon>
        <taxon>Parnassini</taxon>
        <taxon>Parnassius</taxon>
        <taxon>Driopa</taxon>
    </lineage>
</organism>
<keyword evidence="3" id="KW-0406">Ion transport</keyword>
<comment type="caution">
    <text evidence="6">The sequence shown here is derived from an EMBL/GenBank/DDBJ whole genome shotgun (WGS) entry which is preliminary data.</text>
</comment>
<accession>A0AAV1LDI1</accession>
<dbReference type="EMBL" id="CAVLGL010000088">
    <property type="protein sequence ID" value="CAK1593383.1"/>
    <property type="molecule type" value="Genomic_DNA"/>
</dbReference>
<comment type="similarity">
    <text evidence="1">Belongs to the V-ATPase D subunit family.</text>
</comment>
<evidence type="ECO:0000313" key="7">
    <source>
        <dbReference type="Proteomes" id="UP001314205"/>
    </source>
</evidence>
<evidence type="ECO:0008006" key="8">
    <source>
        <dbReference type="Google" id="ProtNLM"/>
    </source>
</evidence>
<evidence type="ECO:0000256" key="4">
    <source>
        <dbReference type="ARBA" id="ARBA00045737"/>
    </source>
</evidence>
<dbReference type="GO" id="GO:0046961">
    <property type="term" value="F:proton-transporting ATPase activity, rotational mechanism"/>
    <property type="evidence" value="ECO:0007669"/>
    <property type="project" value="InterPro"/>
</dbReference>
<proteinExistence type="inferred from homology"/>
<dbReference type="InterPro" id="IPR002699">
    <property type="entry name" value="V_ATPase_D"/>
</dbReference>
<evidence type="ECO:0000256" key="3">
    <source>
        <dbReference type="ARBA" id="ARBA00023065"/>
    </source>
</evidence>
<dbReference type="PANTHER" id="PTHR11671">
    <property type="entry name" value="V-TYPE ATP SYNTHASE SUBUNIT D"/>
    <property type="match status" value="1"/>
</dbReference>
<dbReference type="Proteomes" id="UP001314205">
    <property type="component" value="Unassembled WGS sequence"/>
</dbReference>
<evidence type="ECO:0000256" key="5">
    <source>
        <dbReference type="SAM" id="MobiDB-lite"/>
    </source>
</evidence>
<name>A0AAV1LDI1_9NEOP</name>
<dbReference type="Pfam" id="PF01813">
    <property type="entry name" value="ATP-synt_D"/>
    <property type="match status" value="1"/>
</dbReference>
<evidence type="ECO:0000256" key="1">
    <source>
        <dbReference type="ARBA" id="ARBA00005850"/>
    </source>
</evidence>
<dbReference type="Gene3D" id="1.10.287.3240">
    <property type="match status" value="1"/>
</dbReference>
<comment type="function">
    <text evidence="4">Subunit of the V1 complex of vacuolar(H+)-ATPase (V-ATPase), a multisubunit enzyme composed of a peripheral complex (V1) that hydrolyzes ATP and a membrane integral complex (V0) that translocates protons. V-ATPase is responsible for acidifying and maintaining the pH of intracellular compartments and in some cell types, is targeted to the plasma membrane, where it is responsible for acidifying the extracellular environment.</text>
</comment>